<evidence type="ECO:0000259" key="7">
    <source>
        <dbReference type="PROSITE" id="PS50158"/>
    </source>
</evidence>
<evidence type="ECO:0000313" key="9">
    <source>
        <dbReference type="Proteomes" id="UP001341281"/>
    </source>
</evidence>
<evidence type="ECO:0000256" key="3">
    <source>
        <dbReference type="ARBA" id="ARBA00023125"/>
    </source>
</evidence>
<feature type="compositionally biased region" description="Low complexity" evidence="6">
    <location>
        <begin position="99"/>
        <end position="148"/>
    </location>
</feature>
<dbReference type="Pfam" id="PF03732">
    <property type="entry name" value="Retrotrans_gag"/>
    <property type="match status" value="1"/>
</dbReference>
<dbReference type="GO" id="GO:0006508">
    <property type="term" value="P:proteolysis"/>
    <property type="evidence" value="ECO:0007669"/>
    <property type="project" value="UniProtKB-KW"/>
</dbReference>
<dbReference type="InterPro" id="IPR050951">
    <property type="entry name" value="Retrovirus_Pol_polyprotein"/>
</dbReference>
<dbReference type="InterPro" id="IPR001878">
    <property type="entry name" value="Znf_CCHC"/>
</dbReference>
<proteinExistence type="predicted"/>
<keyword evidence="4" id="KW-0511">Multifunctional enzyme</keyword>
<name>A0AAQ3UKF5_PASNO</name>
<accession>A0AAQ3UKF5</accession>
<evidence type="ECO:0000313" key="8">
    <source>
        <dbReference type="EMBL" id="WVZ93929.1"/>
    </source>
</evidence>
<dbReference type="InterPro" id="IPR041577">
    <property type="entry name" value="RT_RNaseH_2"/>
</dbReference>
<dbReference type="SMART" id="SM00343">
    <property type="entry name" value="ZnF_C2HC"/>
    <property type="match status" value="1"/>
</dbReference>
<dbReference type="FunFam" id="3.30.70.270:FF:000026">
    <property type="entry name" value="Transposon Ty3-G Gag-Pol polyprotein"/>
    <property type="match status" value="1"/>
</dbReference>
<evidence type="ECO:0000256" key="5">
    <source>
        <dbReference type="PROSITE-ProRule" id="PRU00047"/>
    </source>
</evidence>
<dbReference type="Pfam" id="PF17919">
    <property type="entry name" value="RT_RNaseH_2"/>
    <property type="match status" value="1"/>
</dbReference>
<dbReference type="GO" id="GO:0003677">
    <property type="term" value="F:DNA binding"/>
    <property type="evidence" value="ECO:0007669"/>
    <property type="project" value="UniProtKB-KW"/>
</dbReference>
<keyword evidence="1" id="KW-0645">Protease</keyword>
<organism evidence="8 9">
    <name type="scientific">Paspalum notatum var. saurae</name>
    <dbReference type="NCBI Taxonomy" id="547442"/>
    <lineage>
        <taxon>Eukaryota</taxon>
        <taxon>Viridiplantae</taxon>
        <taxon>Streptophyta</taxon>
        <taxon>Embryophyta</taxon>
        <taxon>Tracheophyta</taxon>
        <taxon>Spermatophyta</taxon>
        <taxon>Magnoliopsida</taxon>
        <taxon>Liliopsida</taxon>
        <taxon>Poales</taxon>
        <taxon>Poaceae</taxon>
        <taxon>PACMAD clade</taxon>
        <taxon>Panicoideae</taxon>
        <taxon>Andropogonodae</taxon>
        <taxon>Paspaleae</taxon>
        <taxon>Paspalinae</taxon>
        <taxon>Paspalum</taxon>
    </lineage>
</organism>
<sequence>MKMKKKEFLSLKQGSMTVTEYRDKFLQLARYAPTEVAEDSDKQEHFMEGLRDTLQLQLMNGHYNNFNRLVDRALLTEQKSREIENRKRKFTPTPTNGSNRPRQPQQQGYQQQGYQQRQPQQQNPGQRYQQQNQQSRPPQQAPRQGPPNSSTLNQTLVPVARNCYKCGEFGHLSPNCPQKTQPNQQGQKQNPQQQQQQGRPNQQNKGPWQGKVNTGRPRRQLKLPMSSSTDEEHEVHLRLVLQRLREHKLYTKLKKCEFWIDEVPFLGHIISKRGIAVVPRKISAITNWEVPQTPKEVRGFLGLARYYRRFIENFSKTAKPMTSLLEKDAAFKWTADRQAAFDELKKRLTTAPVLTLPDQQKKFTVYCDASRDGLGCNELNMRQRRWLELIKDYDLEIHYHPGKANVVADALSWKSYANMALGFQMPPELCEEFESLNLGFLSHTTVAAFEAEPTLEEEINKYQKEDEKL</sequence>
<protein>
    <recommendedName>
        <fullName evidence="7">CCHC-type domain-containing protein</fullName>
    </recommendedName>
</protein>
<keyword evidence="9" id="KW-1185">Reference proteome</keyword>
<feature type="region of interest" description="Disordered" evidence="6">
    <location>
        <begin position="175"/>
        <end position="229"/>
    </location>
</feature>
<evidence type="ECO:0000256" key="2">
    <source>
        <dbReference type="ARBA" id="ARBA00022750"/>
    </source>
</evidence>
<keyword evidence="5" id="KW-0479">Metal-binding</keyword>
<dbReference type="Pfam" id="PF00098">
    <property type="entry name" value="zf-CCHC"/>
    <property type="match status" value="1"/>
</dbReference>
<dbReference type="SUPFAM" id="SSF56672">
    <property type="entry name" value="DNA/RNA polymerases"/>
    <property type="match status" value="1"/>
</dbReference>
<dbReference type="PANTHER" id="PTHR37984">
    <property type="entry name" value="PROTEIN CBG26694"/>
    <property type="match status" value="1"/>
</dbReference>
<dbReference type="EMBL" id="CP144753">
    <property type="protein sequence ID" value="WVZ93929.1"/>
    <property type="molecule type" value="Genomic_DNA"/>
</dbReference>
<feature type="compositionally biased region" description="Low complexity" evidence="6">
    <location>
        <begin position="177"/>
        <end position="207"/>
    </location>
</feature>
<dbReference type="AlphaFoldDB" id="A0AAQ3UKF5"/>
<evidence type="ECO:0000256" key="6">
    <source>
        <dbReference type="SAM" id="MobiDB-lite"/>
    </source>
</evidence>
<dbReference type="GO" id="GO:0008270">
    <property type="term" value="F:zinc ion binding"/>
    <property type="evidence" value="ECO:0007669"/>
    <property type="project" value="UniProtKB-KW"/>
</dbReference>
<dbReference type="PANTHER" id="PTHR37984:SF5">
    <property type="entry name" value="PROTEIN NYNRIN-LIKE"/>
    <property type="match status" value="1"/>
</dbReference>
<dbReference type="PROSITE" id="PS50158">
    <property type="entry name" value="ZF_CCHC"/>
    <property type="match status" value="1"/>
</dbReference>
<evidence type="ECO:0000256" key="1">
    <source>
        <dbReference type="ARBA" id="ARBA00022670"/>
    </source>
</evidence>
<keyword evidence="2" id="KW-0064">Aspartyl protease</keyword>
<dbReference type="InterPro" id="IPR043128">
    <property type="entry name" value="Rev_trsase/Diguanyl_cyclase"/>
</dbReference>
<dbReference type="Proteomes" id="UP001341281">
    <property type="component" value="Chromosome 09"/>
</dbReference>
<keyword evidence="2" id="KW-0378">Hydrolase</keyword>
<dbReference type="Gene3D" id="3.30.70.270">
    <property type="match status" value="2"/>
</dbReference>
<dbReference type="InterPro" id="IPR005162">
    <property type="entry name" value="Retrotrans_gag_dom"/>
</dbReference>
<evidence type="ECO:0000256" key="4">
    <source>
        <dbReference type="ARBA" id="ARBA00023268"/>
    </source>
</evidence>
<gene>
    <name evidence="8" type="ORF">U9M48_039879</name>
</gene>
<feature type="domain" description="CCHC-type" evidence="7">
    <location>
        <begin position="163"/>
        <end position="178"/>
    </location>
</feature>
<keyword evidence="5" id="KW-0863">Zinc-finger</keyword>
<dbReference type="GO" id="GO:0004190">
    <property type="term" value="F:aspartic-type endopeptidase activity"/>
    <property type="evidence" value="ECO:0007669"/>
    <property type="project" value="UniProtKB-KW"/>
</dbReference>
<keyword evidence="5" id="KW-0862">Zinc</keyword>
<dbReference type="Gene3D" id="4.10.60.10">
    <property type="entry name" value="Zinc finger, CCHC-type"/>
    <property type="match status" value="1"/>
</dbReference>
<dbReference type="SUPFAM" id="SSF57756">
    <property type="entry name" value="Retrovirus zinc finger-like domains"/>
    <property type="match status" value="1"/>
</dbReference>
<dbReference type="InterPro" id="IPR043502">
    <property type="entry name" value="DNA/RNA_pol_sf"/>
</dbReference>
<feature type="region of interest" description="Disordered" evidence="6">
    <location>
        <begin position="80"/>
        <end position="153"/>
    </location>
</feature>
<dbReference type="InterPro" id="IPR036875">
    <property type="entry name" value="Znf_CCHC_sf"/>
</dbReference>
<reference evidence="8 9" key="1">
    <citation type="submission" date="2024-02" db="EMBL/GenBank/DDBJ databases">
        <title>High-quality chromosome-scale genome assembly of Pensacola bahiagrass (Paspalum notatum Flugge var. saurae).</title>
        <authorList>
            <person name="Vega J.M."/>
            <person name="Podio M."/>
            <person name="Orjuela J."/>
            <person name="Siena L.A."/>
            <person name="Pessino S.C."/>
            <person name="Combes M.C."/>
            <person name="Mariac C."/>
            <person name="Albertini E."/>
            <person name="Pupilli F."/>
            <person name="Ortiz J.P.A."/>
            <person name="Leblanc O."/>
        </authorList>
    </citation>
    <scope>NUCLEOTIDE SEQUENCE [LARGE SCALE GENOMIC DNA]</scope>
    <source>
        <strain evidence="8">R1</strain>
        <tissue evidence="8">Leaf</tissue>
    </source>
</reference>
<keyword evidence="3" id="KW-0238">DNA-binding</keyword>